<dbReference type="RefSeq" id="WP_071116989.1">
    <property type="nucleotide sequence ID" value="NZ_MKCS01000004.1"/>
</dbReference>
<comment type="caution">
    <text evidence="2">The sequence shown here is derived from an EMBL/GenBank/DDBJ whole genome shotgun (WGS) entry which is preliminary data.</text>
</comment>
<gene>
    <name evidence="2" type="ORF">BI347_20925</name>
</gene>
<evidence type="ECO:0000313" key="3">
    <source>
        <dbReference type="Proteomes" id="UP000180088"/>
    </source>
</evidence>
<reference evidence="2 3" key="1">
    <citation type="submission" date="2016-09" db="EMBL/GenBank/DDBJ databases">
        <title>Chromobacterium muskegensis sp. nov., an insecticidal bacterium isolated from Sphagnum bogs.</title>
        <authorList>
            <person name="Sparks M.E."/>
            <person name="Blackburn M.B."/>
            <person name="Gundersen-Rindal D.E."/>
            <person name="Mitchell A."/>
            <person name="Farrar R."/>
            <person name="Kuhar D."/>
        </authorList>
    </citation>
    <scope>NUCLEOTIDE SEQUENCE [LARGE SCALE GENOMIC DNA]</scope>
    <source>
        <strain evidence="2 3">37-2</strain>
    </source>
</reference>
<name>A0A1S1WTQ6_9NEIS</name>
<dbReference type="EMBL" id="MKCS01000004">
    <property type="protein sequence ID" value="OHX10262.1"/>
    <property type="molecule type" value="Genomic_DNA"/>
</dbReference>
<evidence type="ECO:0000313" key="2">
    <source>
        <dbReference type="EMBL" id="OHX10262.1"/>
    </source>
</evidence>
<proteinExistence type="predicted"/>
<feature type="region of interest" description="Disordered" evidence="1">
    <location>
        <begin position="57"/>
        <end position="76"/>
    </location>
</feature>
<dbReference type="STRING" id="1903179.BI347_20925"/>
<dbReference type="OrthoDB" id="8592445at2"/>
<dbReference type="AlphaFoldDB" id="A0A1S1WTQ6"/>
<organism evidence="2 3">
    <name type="scientific">Chromobacterium sphagni</name>
    <dbReference type="NCBI Taxonomy" id="1903179"/>
    <lineage>
        <taxon>Bacteria</taxon>
        <taxon>Pseudomonadati</taxon>
        <taxon>Pseudomonadota</taxon>
        <taxon>Betaproteobacteria</taxon>
        <taxon>Neisseriales</taxon>
        <taxon>Chromobacteriaceae</taxon>
        <taxon>Chromobacterium</taxon>
    </lineage>
</organism>
<protein>
    <submittedName>
        <fullName evidence="2">Uncharacterized protein</fullName>
    </submittedName>
</protein>
<evidence type="ECO:0000256" key="1">
    <source>
        <dbReference type="SAM" id="MobiDB-lite"/>
    </source>
</evidence>
<accession>A0A1S1WTQ6</accession>
<dbReference type="Proteomes" id="UP000180088">
    <property type="component" value="Unassembled WGS sequence"/>
</dbReference>
<sequence length="76" mass="8116">MKYLYSGPVSGVTLQVDGAAREVMFYPGCEVDLPESNEYTQTLQALDYLVAVDGQARPGRTASRSTPSDETVGKGA</sequence>